<dbReference type="EMBL" id="JAKJXP020000032">
    <property type="protein sequence ID" value="KAK7753030.1"/>
    <property type="molecule type" value="Genomic_DNA"/>
</dbReference>
<proteinExistence type="predicted"/>
<name>A0AAN9UQB6_9PEZI</name>
<keyword evidence="2" id="KW-1185">Reference proteome</keyword>
<accession>A0AAN9UQB6</accession>
<evidence type="ECO:0000313" key="2">
    <source>
        <dbReference type="Proteomes" id="UP001320420"/>
    </source>
</evidence>
<protein>
    <submittedName>
        <fullName evidence="1">Uncharacterized protein</fullName>
    </submittedName>
</protein>
<dbReference type="AlphaFoldDB" id="A0AAN9UQB6"/>
<evidence type="ECO:0000313" key="1">
    <source>
        <dbReference type="EMBL" id="KAK7753030.1"/>
    </source>
</evidence>
<comment type="caution">
    <text evidence="1">The sequence shown here is derived from an EMBL/GenBank/DDBJ whole genome shotgun (WGS) entry which is preliminary data.</text>
</comment>
<dbReference type="Proteomes" id="UP001320420">
    <property type="component" value="Unassembled WGS sequence"/>
</dbReference>
<sequence length="168" mass="18371">MKCFTHLVAQTGKMASQQLRKHAHLQVKTLIARHPTSWMAFEGPSSVLYKKNYEDASRIEKAAFYESVKAETMLKNASEMVEATEANGRFQDQSTTAPSSTIKTSEKDTAMVNAKATASLPADSRYLCTTLIKIPGCSATWPCKEEGAAIIKIDTTSTAVPVIKPMKP</sequence>
<gene>
    <name evidence="1" type="ORF">SLS62_004979</name>
</gene>
<reference evidence="1 2" key="1">
    <citation type="submission" date="2024-02" db="EMBL/GenBank/DDBJ databases">
        <title>De novo assembly and annotation of 12 fungi associated with fruit tree decline syndrome in Ontario, Canada.</title>
        <authorList>
            <person name="Sulman M."/>
            <person name="Ellouze W."/>
            <person name="Ilyukhin E."/>
        </authorList>
    </citation>
    <scope>NUCLEOTIDE SEQUENCE [LARGE SCALE GENOMIC DNA]</scope>
    <source>
        <strain evidence="1 2">M11/M66-122</strain>
    </source>
</reference>
<organism evidence="1 2">
    <name type="scientific">Diatrype stigma</name>
    <dbReference type="NCBI Taxonomy" id="117547"/>
    <lineage>
        <taxon>Eukaryota</taxon>
        <taxon>Fungi</taxon>
        <taxon>Dikarya</taxon>
        <taxon>Ascomycota</taxon>
        <taxon>Pezizomycotina</taxon>
        <taxon>Sordariomycetes</taxon>
        <taxon>Xylariomycetidae</taxon>
        <taxon>Xylariales</taxon>
        <taxon>Diatrypaceae</taxon>
        <taxon>Diatrype</taxon>
    </lineage>
</organism>